<gene>
    <name evidence="2" type="ORF">Ccrd_019980</name>
</gene>
<accession>A0A103Y3B2</accession>
<proteinExistence type="predicted"/>
<feature type="compositionally biased region" description="Polar residues" evidence="1">
    <location>
        <begin position="51"/>
        <end position="62"/>
    </location>
</feature>
<reference evidence="2 3" key="1">
    <citation type="journal article" date="2016" name="Sci. Rep.">
        <title>The genome sequence of the outbreeding globe artichoke constructed de novo incorporating a phase-aware low-pass sequencing strategy of F1 progeny.</title>
        <authorList>
            <person name="Scaglione D."/>
            <person name="Reyes-Chin-Wo S."/>
            <person name="Acquadro A."/>
            <person name="Froenicke L."/>
            <person name="Portis E."/>
            <person name="Beitel C."/>
            <person name="Tirone M."/>
            <person name="Mauro R."/>
            <person name="Lo Monaco A."/>
            <person name="Mauromicale G."/>
            <person name="Faccioli P."/>
            <person name="Cattivelli L."/>
            <person name="Rieseberg L."/>
            <person name="Michelmore R."/>
            <person name="Lanteri S."/>
        </authorList>
    </citation>
    <scope>NUCLEOTIDE SEQUENCE [LARGE SCALE GENOMIC DNA]</scope>
    <source>
        <strain evidence="2">2C</strain>
    </source>
</reference>
<keyword evidence="3" id="KW-1185">Reference proteome</keyword>
<sequence length="186" mass="21337">MADFGGFPINQHQRRVRKKSERIMMKTYFSNFKNTIDNPVDVDAEAELERTNAQSSNEQGSSKGKEAEVEQTYGVPRPAHAASKGKDLKVTKPIVQQTRKQAARVGKVPERSDNQECIIMMGERIVDLRSSRTETDMLLQGYVERFSGDKCFDQFKQELARMFKDNIWETRQDEGQRSDKVLTVVD</sequence>
<name>A0A103Y3B2_CYNCS</name>
<evidence type="ECO:0000313" key="2">
    <source>
        <dbReference type="EMBL" id="KVI01744.1"/>
    </source>
</evidence>
<protein>
    <submittedName>
        <fullName evidence="2">Uncharacterized protein</fullName>
    </submittedName>
</protein>
<dbReference type="Gramene" id="KVI01744">
    <property type="protein sequence ID" value="KVI01744"/>
    <property type="gene ID" value="Ccrd_019980"/>
</dbReference>
<evidence type="ECO:0000256" key="1">
    <source>
        <dbReference type="SAM" id="MobiDB-lite"/>
    </source>
</evidence>
<comment type="caution">
    <text evidence="2">The sequence shown here is derived from an EMBL/GenBank/DDBJ whole genome shotgun (WGS) entry which is preliminary data.</text>
</comment>
<evidence type="ECO:0000313" key="3">
    <source>
        <dbReference type="Proteomes" id="UP000243975"/>
    </source>
</evidence>
<dbReference type="AlphaFoldDB" id="A0A103Y3B2"/>
<dbReference type="EMBL" id="LEKV01002692">
    <property type="protein sequence ID" value="KVI01744.1"/>
    <property type="molecule type" value="Genomic_DNA"/>
</dbReference>
<organism evidence="2 3">
    <name type="scientific">Cynara cardunculus var. scolymus</name>
    <name type="common">Globe artichoke</name>
    <name type="synonym">Cynara scolymus</name>
    <dbReference type="NCBI Taxonomy" id="59895"/>
    <lineage>
        <taxon>Eukaryota</taxon>
        <taxon>Viridiplantae</taxon>
        <taxon>Streptophyta</taxon>
        <taxon>Embryophyta</taxon>
        <taxon>Tracheophyta</taxon>
        <taxon>Spermatophyta</taxon>
        <taxon>Magnoliopsida</taxon>
        <taxon>eudicotyledons</taxon>
        <taxon>Gunneridae</taxon>
        <taxon>Pentapetalae</taxon>
        <taxon>asterids</taxon>
        <taxon>campanulids</taxon>
        <taxon>Asterales</taxon>
        <taxon>Asteraceae</taxon>
        <taxon>Carduoideae</taxon>
        <taxon>Cardueae</taxon>
        <taxon>Carduinae</taxon>
        <taxon>Cynara</taxon>
    </lineage>
</organism>
<dbReference type="Proteomes" id="UP000243975">
    <property type="component" value="Unassembled WGS sequence"/>
</dbReference>
<feature type="region of interest" description="Disordered" evidence="1">
    <location>
        <begin position="49"/>
        <end position="70"/>
    </location>
</feature>
<feature type="non-terminal residue" evidence="2">
    <location>
        <position position="1"/>
    </location>
</feature>